<dbReference type="EMBL" id="LKAQ01000004">
    <property type="protein sequence ID" value="OIQ49487.1"/>
    <property type="molecule type" value="Genomic_DNA"/>
</dbReference>
<sequence length="294" mass="33106">MRIGGATLCCGAGKKNKGEQGRSVLSQGMIRLSVLLLPAVLIPLLVLPGGLPARAEGPVVLVTDEYPPYVLSKGERPGLLTEIVVAAFAEAGLETKVLYRPWRRCAMMIREGEAFGAYPYARTDKRAEYAWFSESIWVCRNVFFYLKGRMGEFDYTSLDALSDYTIAGTSGHYYEEIFKRKGLKVDYAPGEASGVRRLWELRAALFAEDELVGWTLINRIFPSRAHLFRSTPTPWNLNPQHLMVSKNYPGGRELLDRFDKGLEAIRRNGTYERLVDRYCRRSVVLPKGAGMEVR</sequence>
<reference evidence="4 5" key="1">
    <citation type="submission" date="2015-09" db="EMBL/GenBank/DDBJ databases">
        <title>Genome of Desulfovibrio dechloracetivorans BerOc1, a mercury methylating strain isolated from highly hydrocarbons and metals contaminated coastal sediments.</title>
        <authorList>
            <person name="Goni Urriza M."/>
            <person name="Gassie C."/>
            <person name="Bouchez O."/>
            <person name="Klopp C."/>
            <person name="Ranchou-Peyruse A."/>
            <person name="Remy G."/>
        </authorList>
    </citation>
    <scope>NUCLEOTIDE SEQUENCE [LARGE SCALE GENOMIC DNA]</scope>
    <source>
        <strain evidence="4 5">BerOc1</strain>
    </source>
</reference>
<dbReference type="AlphaFoldDB" id="A0A1J5N871"/>
<evidence type="ECO:0000313" key="5">
    <source>
        <dbReference type="Proteomes" id="UP000181901"/>
    </source>
</evidence>
<dbReference type="SUPFAM" id="SSF53850">
    <property type="entry name" value="Periplasmic binding protein-like II"/>
    <property type="match status" value="1"/>
</dbReference>
<feature type="domain" description="Solute-binding protein family 3/N-terminal" evidence="3">
    <location>
        <begin position="60"/>
        <end position="279"/>
    </location>
</feature>
<dbReference type="PANTHER" id="PTHR35936">
    <property type="entry name" value="MEMBRANE-BOUND LYTIC MUREIN TRANSGLYCOSYLASE F"/>
    <property type="match status" value="1"/>
</dbReference>
<evidence type="ECO:0000256" key="2">
    <source>
        <dbReference type="SAM" id="Phobius"/>
    </source>
</evidence>
<dbReference type="PANTHER" id="PTHR35936:SF25">
    <property type="entry name" value="ABC TRANSPORTER SUBSTRATE-BINDING PROTEIN"/>
    <property type="match status" value="1"/>
</dbReference>
<keyword evidence="1" id="KW-0732">Signal</keyword>
<dbReference type="Gene3D" id="3.40.190.10">
    <property type="entry name" value="Periplasmic binding protein-like II"/>
    <property type="match status" value="2"/>
</dbReference>
<keyword evidence="5" id="KW-1185">Reference proteome</keyword>
<dbReference type="OrthoDB" id="5452509at2"/>
<accession>A0A1J5N871</accession>
<gene>
    <name evidence="4" type="ORF">BerOc1_01412</name>
</gene>
<feature type="transmembrane region" description="Helical" evidence="2">
    <location>
        <begin position="32"/>
        <end position="51"/>
    </location>
</feature>
<name>A0A1J5N871_9BACT</name>
<proteinExistence type="predicted"/>
<dbReference type="InterPro" id="IPR001638">
    <property type="entry name" value="Solute-binding_3/MltF_N"/>
</dbReference>
<evidence type="ECO:0000259" key="3">
    <source>
        <dbReference type="Pfam" id="PF00497"/>
    </source>
</evidence>
<keyword evidence="2" id="KW-0472">Membrane</keyword>
<dbReference type="Pfam" id="PF00497">
    <property type="entry name" value="SBP_bac_3"/>
    <property type="match status" value="1"/>
</dbReference>
<keyword evidence="2" id="KW-1133">Transmembrane helix</keyword>
<evidence type="ECO:0000256" key="1">
    <source>
        <dbReference type="ARBA" id="ARBA00022729"/>
    </source>
</evidence>
<keyword evidence="2" id="KW-0812">Transmembrane</keyword>
<evidence type="ECO:0000313" key="4">
    <source>
        <dbReference type="EMBL" id="OIQ49487.1"/>
    </source>
</evidence>
<dbReference type="Proteomes" id="UP000181901">
    <property type="component" value="Unassembled WGS sequence"/>
</dbReference>
<organism evidence="4 5">
    <name type="scientific">Pseudodesulfovibrio hydrargyri</name>
    <dbReference type="NCBI Taxonomy" id="2125990"/>
    <lineage>
        <taxon>Bacteria</taxon>
        <taxon>Pseudomonadati</taxon>
        <taxon>Thermodesulfobacteriota</taxon>
        <taxon>Desulfovibrionia</taxon>
        <taxon>Desulfovibrionales</taxon>
        <taxon>Desulfovibrionaceae</taxon>
    </lineage>
</organism>
<comment type="caution">
    <text evidence="4">The sequence shown here is derived from an EMBL/GenBank/DDBJ whole genome shotgun (WGS) entry which is preliminary data.</text>
</comment>
<protein>
    <submittedName>
        <fullName evidence="4">Bacterial extracellular solute-binding protein, family 3</fullName>
    </submittedName>
</protein>